<dbReference type="InterPro" id="IPR036968">
    <property type="entry name" value="Enolpyruvate_Tfrase_sf"/>
</dbReference>
<comment type="function">
    <text evidence="7">Catalyzes the transfer of the enolpyruvyl moiety of phosphoenolpyruvate (PEP) to the 5-hydroxyl of shikimate-3-phosphate (S3P) to produce enolpyruvyl shikimate-3-phosphate and inorganic phosphate.</text>
</comment>
<feature type="binding site" evidence="7">
    <location>
        <position position="168"/>
    </location>
    <ligand>
        <name>3-phosphoshikimate</name>
        <dbReference type="ChEBI" id="CHEBI:145989"/>
    </ligand>
</feature>
<keyword evidence="4 7" id="KW-0808">Transferase</keyword>
<evidence type="ECO:0000256" key="5">
    <source>
        <dbReference type="ARBA" id="ARBA00023141"/>
    </source>
</evidence>
<evidence type="ECO:0000256" key="2">
    <source>
        <dbReference type="ARBA" id="ARBA00009948"/>
    </source>
</evidence>
<keyword evidence="7" id="KW-0963">Cytoplasm</keyword>
<dbReference type="Pfam" id="PF00275">
    <property type="entry name" value="EPSP_synthase"/>
    <property type="match status" value="1"/>
</dbReference>
<evidence type="ECO:0000313" key="9">
    <source>
        <dbReference type="EMBL" id="BAN89901.1"/>
    </source>
</evidence>
<dbReference type="PATRIC" id="fig|1198449.6.peg.436"/>
<dbReference type="PIRSF" id="PIRSF000505">
    <property type="entry name" value="EPSPS"/>
    <property type="match status" value="1"/>
</dbReference>
<feature type="binding site" evidence="7">
    <location>
        <position position="166"/>
    </location>
    <ligand>
        <name>3-phosphoshikimate</name>
        <dbReference type="ChEBI" id="CHEBI:145989"/>
    </ligand>
</feature>
<dbReference type="KEGG" id="acj:ACAM_0432"/>
<evidence type="ECO:0000256" key="1">
    <source>
        <dbReference type="ARBA" id="ARBA00004811"/>
    </source>
</evidence>
<dbReference type="PANTHER" id="PTHR21090:SF5">
    <property type="entry name" value="PENTAFUNCTIONAL AROM POLYPEPTIDE"/>
    <property type="match status" value="1"/>
</dbReference>
<accession>U3TBU9</accession>
<dbReference type="GO" id="GO:0009423">
    <property type="term" value="P:chorismate biosynthetic process"/>
    <property type="evidence" value="ECO:0007669"/>
    <property type="project" value="UniProtKB-UniRule"/>
</dbReference>
<dbReference type="eggNOG" id="arCOG04134">
    <property type="taxonomic scope" value="Archaea"/>
</dbReference>
<evidence type="ECO:0000259" key="8">
    <source>
        <dbReference type="Pfam" id="PF00275"/>
    </source>
</evidence>
<dbReference type="PROSITE" id="PS00104">
    <property type="entry name" value="EPSP_SYNTHASE_1"/>
    <property type="match status" value="1"/>
</dbReference>
<feature type="binding site" evidence="7">
    <location>
        <position position="168"/>
    </location>
    <ligand>
        <name>phosphoenolpyruvate</name>
        <dbReference type="ChEBI" id="CHEBI:58702"/>
    </ligand>
</feature>
<evidence type="ECO:0000256" key="4">
    <source>
        <dbReference type="ARBA" id="ARBA00022679"/>
    </source>
</evidence>
<dbReference type="HAMAP" id="MF_00210">
    <property type="entry name" value="EPSP_synth"/>
    <property type="match status" value="1"/>
</dbReference>
<feature type="domain" description="Enolpyruvate transferase" evidence="8">
    <location>
        <begin position="14"/>
        <end position="412"/>
    </location>
</feature>
<dbReference type="CDD" id="cd01556">
    <property type="entry name" value="EPSP_synthase"/>
    <property type="match status" value="1"/>
</dbReference>
<dbReference type="GO" id="GO:0009073">
    <property type="term" value="P:aromatic amino acid family biosynthetic process"/>
    <property type="evidence" value="ECO:0007669"/>
    <property type="project" value="UniProtKB-KW"/>
</dbReference>
<name>U3TBU9_9CREN</name>
<feature type="binding site" evidence="7">
    <location>
        <position position="95"/>
    </location>
    <ligand>
        <name>phosphoenolpyruvate</name>
        <dbReference type="ChEBI" id="CHEBI:58702"/>
    </ligand>
</feature>
<feature type="active site" description="Proton acceptor" evidence="7">
    <location>
        <position position="305"/>
    </location>
</feature>
<gene>
    <name evidence="7 9" type="primary">aroA</name>
    <name evidence="9" type="ORF">ACAM_0432</name>
</gene>
<feature type="binding site" evidence="7">
    <location>
        <position position="192"/>
    </location>
    <ligand>
        <name>3-phosphoshikimate</name>
        <dbReference type="ChEBI" id="CHEBI:145989"/>
    </ligand>
</feature>
<dbReference type="GO" id="GO:0003866">
    <property type="term" value="F:3-phosphoshikimate 1-carboxyvinyltransferase activity"/>
    <property type="evidence" value="ECO:0007669"/>
    <property type="project" value="UniProtKB-UniRule"/>
</dbReference>
<protein>
    <recommendedName>
        <fullName evidence="7">3-phosphoshikimate 1-carboxyvinyltransferase</fullName>
        <ecNumber evidence="7">2.5.1.19</ecNumber>
    </recommendedName>
    <alternativeName>
        <fullName evidence="7">5-enolpyruvylshikimate-3-phosphate synthase</fullName>
        <shortName evidence="7">EPSP synthase</shortName>
        <shortName evidence="7">EPSPS</shortName>
    </alternativeName>
</protein>
<sequence>MVWLKAPDKVVIHPSSVDGRVEAPPSKSYTHRMLFLALLARGRSVVRRPLISNDTLATLNAVSLLGGSTRVKGGVAEVEGGEVRGGAVIYAAGSGTTIRIAMGVAAHSGEATLLYGDESLNRRPVKPLSQALRSLGARVCDTGGRPPVKVSGPLKGDSVEVDAALSSQFATSLLIAGALLGEFQLYAARLSSRGYVDITLESLSIFGVRVEREGYRLFRLKGVPRPVEAEVPGDYSSASFMLAAGAIAGRVAVGGLRPGDPQPDRRIVEVLMAMGARVRVGGGVVEVESPGQLEPVDIDLDDSPDLAPVVAVLAAYARGVSRLRGLERLRYKESDRLSAIAWNLSRLGVEARVVGGGLEIRGGGVEGGVARSWGDHRIAMAMAVAGLGARRPVVVEGFSRVPDSYPSFLEDLEGIGARVEVVNGGGV</sequence>
<dbReference type="EMBL" id="AP012489">
    <property type="protein sequence ID" value="BAN89901.1"/>
    <property type="molecule type" value="Genomic_DNA"/>
</dbReference>
<dbReference type="AlphaFoldDB" id="U3TBU9"/>
<keyword evidence="3 7" id="KW-0028">Amino-acid biosynthesis</keyword>
<dbReference type="GO" id="GO:0005737">
    <property type="term" value="C:cytoplasm"/>
    <property type="evidence" value="ECO:0007669"/>
    <property type="project" value="UniProtKB-SubCell"/>
</dbReference>
<dbReference type="InterPro" id="IPR013792">
    <property type="entry name" value="RNA3'P_cycl/enolpyr_Trfase_a/b"/>
</dbReference>
<organism evidence="9 10">
    <name type="scientific">Aeropyrum camini SY1 = JCM 12091</name>
    <dbReference type="NCBI Taxonomy" id="1198449"/>
    <lineage>
        <taxon>Archaea</taxon>
        <taxon>Thermoproteota</taxon>
        <taxon>Thermoprotei</taxon>
        <taxon>Desulfurococcales</taxon>
        <taxon>Desulfurococcaceae</taxon>
        <taxon>Aeropyrum</taxon>
    </lineage>
</organism>
<comment type="catalytic activity">
    <reaction evidence="6">
        <text>3-phosphoshikimate + phosphoenolpyruvate = 5-O-(1-carboxyvinyl)-3-phosphoshikimate + phosphate</text>
        <dbReference type="Rhea" id="RHEA:21256"/>
        <dbReference type="ChEBI" id="CHEBI:43474"/>
        <dbReference type="ChEBI" id="CHEBI:57701"/>
        <dbReference type="ChEBI" id="CHEBI:58702"/>
        <dbReference type="ChEBI" id="CHEBI:145989"/>
        <dbReference type="EC" id="2.5.1.19"/>
    </reaction>
    <physiologicalReaction direction="left-to-right" evidence="6">
        <dbReference type="Rhea" id="RHEA:21257"/>
    </physiologicalReaction>
</comment>
<feature type="binding site" evidence="7">
    <location>
        <position position="336"/>
    </location>
    <ligand>
        <name>phosphoenolpyruvate</name>
        <dbReference type="ChEBI" id="CHEBI:58702"/>
    </ligand>
</feature>
<evidence type="ECO:0000256" key="7">
    <source>
        <dbReference type="HAMAP-Rule" id="MF_00210"/>
    </source>
</evidence>
<feature type="binding site" evidence="7">
    <location>
        <position position="377"/>
    </location>
    <ligand>
        <name>phosphoenolpyruvate</name>
        <dbReference type="ChEBI" id="CHEBI:58702"/>
    </ligand>
</feature>
<feature type="binding site" evidence="7">
    <location>
        <position position="27"/>
    </location>
    <ligand>
        <name>phosphoenolpyruvate</name>
        <dbReference type="ChEBI" id="CHEBI:58702"/>
    </ligand>
</feature>
<dbReference type="NCBIfam" id="TIGR01356">
    <property type="entry name" value="aroA"/>
    <property type="match status" value="1"/>
</dbReference>
<comment type="subunit">
    <text evidence="7">Monomer.</text>
</comment>
<dbReference type="InterPro" id="IPR006264">
    <property type="entry name" value="EPSP_synthase"/>
</dbReference>
<dbReference type="GO" id="GO:0008652">
    <property type="term" value="P:amino acid biosynthetic process"/>
    <property type="evidence" value="ECO:0007669"/>
    <property type="project" value="UniProtKB-KW"/>
</dbReference>
<keyword evidence="5 7" id="KW-0057">Aromatic amino acid biosynthesis</keyword>
<comment type="caution">
    <text evidence="7">Lacks conserved residue(s) required for the propagation of feature annotation.</text>
</comment>
<keyword evidence="10" id="KW-1185">Reference proteome</keyword>
<feature type="binding site" evidence="7">
    <location>
        <position position="27"/>
    </location>
    <ligand>
        <name>3-phosphoshikimate</name>
        <dbReference type="ChEBI" id="CHEBI:145989"/>
    </ligand>
</feature>
<feature type="binding site" evidence="7">
    <location>
        <position position="28"/>
    </location>
    <ligand>
        <name>3-phosphoshikimate</name>
        <dbReference type="ChEBI" id="CHEBI:145989"/>
    </ligand>
</feature>
<feature type="binding site" evidence="7">
    <location>
        <position position="123"/>
    </location>
    <ligand>
        <name>phosphoenolpyruvate</name>
        <dbReference type="ChEBI" id="CHEBI:58702"/>
    </ligand>
</feature>
<dbReference type="Proteomes" id="UP000016887">
    <property type="component" value="Chromosome"/>
</dbReference>
<evidence type="ECO:0000256" key="6">
    <source>
        <dbReference type="ARBA" id="ARBA00044633"/>
    </source>
</evidence>
<dbReference type="PANTHER" id="PTHR21090">
    <property type="entry name" value="AROM/DEHYDROQUINATE SYNTHASE"/>
    <property type="match status" value="1"/>
</dbReference>
<dbReference type="InterPro" id="IPR001986">
    <property type="entry name" value="Enolpyruvate_Tfrase_dom"/>
</dbReference>
<comment type="similarity">
    <text evidence="2 7">Belongs to the EPSP synthase family.</text>
</comment>
<dbReference type="InterPro" id="IPR023193">
    <property type="entry name" value="EPSP_synthase_CS"/>
</dbReference>
<dbReference type="EC" id="2.5.1.19" evidence="7"/>
<evidence type="ECO:0000313" key="10">
    <source>
        <dbReference type="Proteomes" id="UP000016887"/>
    </source>
</evidence>
<evidence type="ECO:0000256" key="3">
    <source>
        <dbReference type="ARBA" id="ARBA00022605"/>
    </source>
</evidence>
<dbReference type="SUPFAM" id="SSF55205">
    <property type="entry name" value="EPT/RTPC-like"/>
    <property type="match status" value="1"/>
</dbReference>
<dbReference type="PROSITE" id="PS00885">
    <property type="entry name" value="EPSP_SYNTHASE_2"/>
    <property type="match status" value="1"/>
</dbReference>
<feature type="binding site" evidence="7">
    <location>
        <position position="305"/>
    </location>
    <ligand>
        <name>3-phosphoshikimate</name>
        <dbReference type="ChEBI" id="CHEBI:145989"/>
    </ligand>
</feature>
<comment type="pathway">
    <text evidence="1">Metabolic intermediate biosynthesis; chorismate biosynthesis; chorismate from D-erythrose 4-phosphate and phosphoenolpyruvate: step 6/7.</text>
</comment>
<feature type="binding site" evidence="7">
    <location>
        <position position="332"/>
    </location>
    <ligand>
        <name>3-phosphoshikimate</name>
        <dbReference type="ChEBI" id="CHEBI:145989"/>
    </ligand>
</feature>
<comment type="subcellular location">
    <subcellularLocation>
        <location evidence="7">Cytoplasm</location>
    </subcellularLocation>
</comment>
<dbReference type="Gene3D" id="3.65.10.10">
    <property type="entry name" value="Enolpyruvate transferase domain"/>
    <property type="match status" value="2"/>
</dbReference>
<dbReference type="STRING" id="1198449.ACAM_0432"/>
<feature type="binding site" evidence="7">
    <location>
        <position position="32"/>
    </location>
    <ligand>
        <name>3-phosphoshikimate</name>
        <dbReference type="ChEBI" id="CHEBI:145989"/>
    </ligand>
</feature>
<reference evidence="9 10" key="1">
    <citation type="journal article" date="2013" name="Appl. Environ. Microbiol.">
        <title>Variation of the Virus-Related Elements within Syntenic Genomes of the Hyperthermophilic Archaeon Aeropyrum.</title>
        <authorList>
            <person name="Daifuku T."/>
            <person name="Yoshida T."/>
            <person name="Kitamura T."/>
            <person name="Kawaichi S."/>
            <person name="Inoue T."/>
            <person name="Nomura K."/>
            <person name="Yoshida Y."/>
            <person name="Kuno S."/>
            <person name="Sako Y."/>
        </authorList>
    </citation>
    <scope>NUCLEOTIDE SEQUENCE [LARGE SCALE GENOMIC DNA]</scope>
    <source>
        <strain evidence="9 10">SY1</strain>
    </source>
</reference>
<feature type="binding site" evidence="7">
    <location>
        <position position="167"/>
    </location>
    <ligand>
        <name>3-phosphoshikimate</name>
        <dbReference type="ChEBI" id="CHEBI:145989"/>
    </ligand>
</feature>
<dbReference type="UniPathway" id="UPA00053">
    <property type="reaction ID" value="UER00089"/>
</dbReference>
<proteinExistence type="inferred from homology"/>